<protein>
    <recommendedName>
        <fullName evidence="4">MotA/TolQ/ExbB proton channel family protein</fullName>
    </recommendedName>
</protein>
<evidence type="ECO:0008006" key="4">
    <source>
        <dbReference type="Google" id="ProtNLM"/>
    </source>
</evidence>
<dbReference type="AlphaFoldDB" id="A0A9X1L2X8"/>
<sequence>MVETINNNLDNISYVVAFLILICPYILKSWFGKSHIAGLTITLGIFGTFFGVFIGLLGFDTNQITESIPVLLSGLKTAFVTSLAGLMANLILRTSPIIYGFKAESVGRKSDNIGEQIIESLNKLASSISGDGESTMVTQLQKIRTTNSDGLEKLNLSFIDFAEKMVADNTQSLIDALTEVMKDFNNKINEQFGENFRKLNEAVGAMVVWQGNYKDHVEILTERFNNISKNIEGIDKTLSQTAKNHTIIYETNTSLNKLIKDFSLEVSSFAEIGAKAKDSFPLIENNMNNLIETSTNYVNQNIKNLKTQYEEFTTTQNRVLDDYGKKMDDFSRINTDNFNNFSSKQIELANSYEDSLKKMINDNAERVQQLDAELGQELNRALESLGSQLTSLSQHFVNDYRPLTESLRKVVELSKSI</sequence>
<evidence type="ECO:0000313" key="2">
    <source>
        <dbReference type="EMBL" id="MCB4800250.1"/>
    </source>
</evidence>
<keyword evidence="1" id="KW-1133">Transmembrane helix</keyword>
<dbReference type="RefSeq" id="WP_226544727.1">
    <property type="nucleotide sequence ID" value="NZ_JAJAPW010000011.1"/>
</dbReference>
<accession>A0A9X1L2X8</accession>
<feature type="transmembrane region" description="Helical" evidence="1">
    <location>
        <begin position="71"/>
        <end position="92"/>
    </location>
</feature>
<organism evidence="2 3">
    <name type="scientific">Neotamlana laminarinivorans</name>
    <dbReference type="NCBI Taxonomy" id="2883124"/>
    <lineage>
        <taxon>Bacteria</taxon>
        <taxon>Pseudomonadati</taxon>
        <taxon>Bacteroidota</taxon>
        <taxon>Flavobacteriia</taxon>
        <taxon>Flavobacteriales</taxon>
        <taxon>Flavobacteriaceae</taxon>
        <taxon>Neotamlana</taxon>
    </lineage>
</organism>
<comment type="caution">
    <text evidence="2">The sequence shown here is derived from an EMBL/GenBank/DDBJ whole genome shotgun (WGS) entry which is preliminary data.</text>
</comment>
<keyword evidence="3" id="KW-1185">Reference proteome</keyword>
<gene>
    <name evidence="2" type="ORF">LG649_15470</name>
</gene>
<proteinExistence type="predicted"/>
<keyword evidence="1" id="KW-0472">Membrane</keyword>
<keyword evidence="1" id="KW-0812">Transmembrane</keyword>
<evidence type="ECO:0000256" key="1">
    <source>
        <dbReference type="SAM" id="Phobius"/>
    </source>
</evidence>
<dbReference type="EMBL" id="JAJAPW010000011">
    <property type="protein sequence ID" value="MCB4800250.1"/>
    <property type="molecule type" value="Genomic_DNA"/>
</dbReference>
<feature type="transmembrane region" description="Helical" evidence="1">
    <location>
        <begin position="38"/>
        <end position="59"/>
    </location>
</feature>
<feature type="transmembrane region" description="Helical" evidence="1">
    <location>
        <begin position="12"/>
        <end position="31"/>
    </location>
</feature>
<name>A0A9X1L2X8_9FLAO</name>
<evidence type="ECO:0000313" key="3">
    <source>
        <dbReference type="Proteomes" id="UP001139199"/>
    </source>
</evidence>
<reference evidence="2" key="1">
    <citation type="submission" date="2021-10" db="EMBL/GenBank/DDBJ databases">
        <title>Tamlana sargassums sp. nov., and Tamlana laminarinivorans sp. nov., two new bacteria isolated from the brown alga.</title>
        <authorList>
            <person name="Li J."/>
        </authorList>
    </citation>
    <scope>NUCLEOTIDE SEQUENCE</scope>
    <source>
        <strain evidence="2">PT2-4</strain>
    </source>
</reference>
<dbReference type="Proteomes" id="UP001139199">
    <property type="component" value="Unassembled WGS sequence"/>
</dbReference>